<organism evidence="17 18">
    <name type="scientific">Aureimonas pseudogalii</name>
    <dbReference type="NCBI Taxonomy" id="1744844"/>
    <lineage>
        <taxon>Bacteria</taxon>
        <taxon>Pseudomonadati</taxon>
        <taxon>Pseudomonadota</taxon>
        <taxon>Alphaproteobacteria</taxon>
        <taxon>Hyphomicrobiales</taxon>
        <taxon>Aurantimonadaceae</taxon>
        <taxon>Aureimonas</taxon>
    </lineage>
</organism>
<keyword evidence="7" id="KW-0472">Membrane</keyword>
<evidence type="ECO:0000256" key="12">
    <source>
        <dbReference type="ARBA" id="ARBA00041260"/>
    </source>
</evidence>
<dbReference type="PANTHER" id="PTHR31297">
    <property type="entry name" value="GLUCAN ENDO-1,6-BETA-GLUCOSIDASE B"/>
    <property type="match status" value="1"/>
</dbReference>
<dbReference type="InterPro" id="IPR001547">
    <property type="entry name" value="Glyco_hydro_5"/>
</dbReference>
<evidence type="ECO:0000256" key="3">
    <source>
        <dbReference type="ARBA" id="ARBA00022692"/>
    </source>
</evidence>
<dbReference type="EMBL" id="JACIEK010000006">
    <property type="protein sequence ID" value="MBB3998786.1"/>
    <property type="molecule type" value="Genomic_DNA"/>
</dbReference>
<keyword evidence="9 13" id="KW-0326">Glycosidase</keyword>
<keyword evidence="3" id="KW-0812">Transmembrane</keyword>
<comment type="caution">
    <text evidence="17">The sequence shown here is derived from an EMBL/GenBank/DDBJ whole genome shotgun (WGS) entry which is preliminary data.</text>
</comment>
<keyword evidence="4 13" id="KW-0378">Hydrolase</keyword>
<feature type="signal peptide" evidence="15">
    <location>
        <begin position="1"/>
        <end position="17"/>
    </location>
</feature>
<evidence type="ECO:0000256" key="13">
    <source>
        <dbReference type="RuleBase" id="RU361153"/>
    </source>
</evidence>
<dbReference type="SUPFAM" id="SSF51445">
    <property type="entry name" value="(Trans)glycosidases"/>
    <property type="match status" value="1"/>
</dbReference>
<feature type="chain" id="PRO_5030871297" description="Exo-1,3-beta-glucanase D" evidence="15">
    <location>
        <begin position="18"/>
        <end position="410"/>
    </location>
</feature>
<dbReference type="GO" id="GO:0005886">
    <property type="term" value="C:plasma membrane"/>
    <property type="evidence" value="ECO:0007669"/>
    <property type="project" value="UniProtKB-SubCell"/>
</dbReference>
<sequence>MAALRELALTASMRAFAFPLALAGLVAVSPAIAAGDATDRDRCAATRPFANPAAIAALRAGVNLPNWDEDGTATIPRSRTLTTLREWGMSHIRLPIDDERFGGEHEGAERYLAALSEEIAELQKLGFSVSVDLHPGARLADLYDRDPEAALRAVMALWTDLAPIVGRFAASQTFAELLNEPPTSFEVWRDQLPRLARHVRTLLPHHTIVAAPFGPQRHEALDAMMPLDDANVVYAIHYYDPFAFTHQSADWVDAKTLGVLAGLPYPSPEGDPAMARILRDLDARGESAARIVLSNSLLDGWTEASVDRAFDAMAAWSHRTGAPVIVNEFGVYSGGAPRAARLAWLSTVAKAAASRCMGWTHWDFEDGFGLADKSTGRLDAGVLDALSGGLAEPRSAGSRQRPDGSIGRMN</sequence>
<evidence type="ECO:0000256" key="9">
    <source>
        <dbReference type="ARBA" id="ARBA00023295"/>
    </source>
</evidence>
<evidence type="ECO:0000313" key="18">
    <source>
        <dbReference type="Proteomes" id="UP000542776"/>
    </source>
</evidence>
<evidence type="ECO:0000256" key="2">
    <source>
        <dbReference type="ARBA" id="ARBA00022475"/>
    </source>
</evidence>
<keyword evidence="8" id="KW-0325">Glycoprotein</keyword>
<proteinExistence type="inferred from homology"/>
<keyword evidence="15" id="KW-0732">Signal</keyword>
<keyword evidence="10" id="KW-0961">Cell wall biogenesis/degradation</keyword>
<evidence type="ECO:0000256" key="5">
    <source>
        <dbReference type="ARBA" id="ARBA00022968"/>
    </source>
</evidence>
<dbReference type="GO" id="GO:0008422">
    <property type="term" value="F:beta-glucosidase activity"/>
    <property type="evidence" value="ECO:0007669"/>
    <property type="project" value="TreeGrafter"/>
</dbReference>
<dbReference type="InterPro" id="IPR017853">
    <property type="entry name" value="GH"/>
</dbReference>
<comment type="subcellular location">
    <subcellularLocation>
        <location evidence="1">Cell membrane</location>
        <topology evidence="1">Single-pass type II membrane protein</topology>
    </subcellularLocation>
</comment>
<keyword evidence="5" id="KW-0735">Signal-anchor</keyword>
<keyword evidence="2" id="KW-1003">Cell membrane</keyword>
<evidence type="ECO:0000256" key="8">
    <source>
        <dbReference type="ARBA" id="ARBA00023180"/>
    </source>
</evidence>
<evidence type="ECO:0000259" key="16">
    <source>
        <dbReference type="Pfam" id="PF00150"/>
    </source>
</evidence>
<feature type="region of interest" description="Disordered" evidence="14">
    <location>
        <begin position="391"/>
        <end position="410"/>
    </location>
</feature>
<reference evidence="17 18" key="1">
    <citation type="submission" date="2020-08" db="EMBL/GenBank/DDBJ databases">
        <title>Genomic Encyclopedia of Type Strains, Phase IV (KMG-IV): sequencing the most valuable type-strain genomes for metagenomic binning, comparative biology and taxonomic classification.</title>
        <authorList>
            <person name="Goeker M."/>
        </authorList>
    </citation>
    <scope>NUCLEOTIDE SEQUENCE [LARGE SCALE GENOMIC DNA]</scope>
    <source>
        <strain evidence="17 18">DSM 102238</strain>
    </source>
</reference>
<dbReference type="GO" id="GO:0009251">
    <property type="term" value="P:glucan catabolic process"/>
    <property type="evidence" value="ECO:0007669"/>
    <property type="project" value="TreeGrafter"/>
</dbReference>
<dbReference type="Proteomes" id="UP000542776">
    <property type="component" value="Unassembled WGS sequence"/>
</dbReference>
<evidence type="ECO:0000256" key="15">
    <source>
        <dbReference type="SAM" id="SignalP"/>
    </source>
</evidence>
<evidence type="ECO:0000256" key="4">
    <source>
        <dbReference type="ARBA" id="ARBA00022801"/>
    </source>
</evidence>
<comment type="function">
    <text evidence="11">Glucosidase involved in the degradation of cellulosic biomass. Active on lichenan.</text>
</comment>
<name>A0A7W6H594_9HYPH</name>
<dbReference type="PANTHER" id="PTHR31297:SF34">
    <property type="entry name" value="GLUCAN 1,3-BETA-GLUCOSIDASE 2"/>
    <property type="match status" value="1"/>
</dbReference>
<evidence type="ECO:0000256" key="14">
    <source>
        <dbReference type="SAM" id="MobiDB-lite"/>
    </source>
</evidence>
<dbReference type="GO" id="GO:0071555">
    <property type="term" value="P:cell wall organization"/>
    <property type="evidence" value="ECO:0007669"/>
    <property type="project" value="UniProtKB-KW"/>
</dbReference>
<evidence type="ECO:0000256" key="1">
    <source>
        <dbReference type="ARBA" id="ARBA00004401"/>
    </source>
</evidence>
<gene>
    <name evidence="17" type="ORF">GGR04_002634</name>
</gene>
<evidence type="ECO:0000256" key="11">
    <source>
        <dbReference type="ARBA" id="ARBA00037126"/>
    </source>
</evidence>
<dbReference type="GO" id="GO:0005576">
    <property type="term" value="C:extracellular region"/>
    <property type="evidence" value="ECO:0007669"/>
    <property type="project" value="TreeGrafter"/>
</dbReference>
<evidence type="ECO:0000313" key="17">
    <source>
        <dbReference type="EMBL" id="MBB3998786.1"/>
    </source>
</evidence>
<comment type="similarity">
    <text evidence="13">Belongs to the glycosyl hydrolase 5 (cellulase A) family.</text>
</comment>
<dbReference type="InterPro" id="IPR050386">
    <property type="entry name" value="Glycosyl_hydrolase_5"/>
</dbReference>
<accession>A0A7W6H594</accession>
<dbReference type="Gene3D" id="3.20.20.80">
    <property type="entry name" value="Glycosidases"/>
    <property type="match status" value="1"/>
</dbReference>
<evidence type="ECO:0000256" key="6">
    <source>
        <dbReference type="ARBA" id="ARBA00022989"/>
    </source>
</evidence>
<keyword evidence="18" id="KW-1185">Reference proteome</keyword>
<evidence type="ECO:0000256" key="10">
    <source>
        <dbReference type="ARBA" id="ARBA00023316"/>
    </source>
</evidence>
<dbReference type="GO" id="GO:0009986">
    <property type="term" value="C:cell surface"/>
    <property type="evidence" value="ECO:0007669"/>
    <property type="project" value="TreeGrafter"/>
</dbReference>
<feature type="domain" description="Glycoside hydrolase family 5" evidence="16">
    <location>
        <begin position="76"/>
        <end position="363"/>
    </location>
</feature>
<evidence type="ECO:0000256" key="7">
    <source>
        <dbReference type="ARBA" id="ARBA00023136"/>
    </source>
</evidence>
<dbReference type="Pfam" id="PF00150">
    <property type="entry name" value="Cellulase"/>
    <property type="match status" value="1"/>
</dbReference>
<protein>
    <recommendedName>
        <fullName evidence="12">Exo-1,3-beta-glucanase D</fullName>
    </recommendedName>
</protein>
<dbReference type="AlphaFoldDB" id="A0A7W6H594"/>
<dbReference type="RefSeq" id="WP_183200308.1">
    <property type="nucleotide sequence ID" value="NZ_JACIEK010000006.1"/>
</dbReference>
<keyword evidence="6" id="KW-1133">Transmembrane helix</keyword>